<evidence type="ECO:0000313" key="2">
    <source>
        <dbReference type="Proteomes" id="UP001066276"/>
    </source>
</evidence>
<reference evidence="1" key="1">
    <citation type="journal article" date="2022" name="bioRxiv">
        <title>Sequencing and chromosome-scale assembly of the giantPleurodeles waltlgenome.</title>
        <authorList>
            <person name="Brown T."/>
            <person name="Elewa A."/>
            <person name="Iarovenko S."/>
            <person name="Subramanian E."/>
            <person name="Araus A.J."/>
            <person name="Petzold A."/>
            <person name="Susuki M."/>
            <person name="Suzuki K.-i.T."/>
            <person name="Hayashi T."/>
            <person name="Toyoda A."/>
            <person name="Oliveira C."/>
            <person name="Osipova E."/>
            <person name="Leigh N.D."/>
            <person name="Simon A."/>
            <person name="Yun M.H."/>
        </authorList>
    </citation>
    <scope>NUCLEOTIDE SEQUENCE</scope>
    <source>
        <strain evidence="1">20211129_DDA</strain>
        <tissue evidence="1">Liver</tissue>
    </source>
</reference>
<sequence length="142" mass="15983">MRQPPLLLTDMQLLSMLTESWKRARAHWRRCGGKSIRGAARTLAINAPSILVHTDFTARAHVLALISFMASPPCLPAALLPCVMSRYHRGNRIVWCCLLIAALRLMNPRAWRVWRSQSCYYRVKLAHCAVISGVSQGSSEQL</sequence>
<keyword evidence="2" id="KW-1185">Reference proteome</keyword>
<evidence type="ECO:0000313" key="1">
    <source>
        <dbReference type="EMBL" id="KAJ1081250.1"/>
    </source>
</evidence>
<gene>
    <name evidence="1" type="ORF">NDU88_001433</name>
</gene>
<name>A0AAV7KSU0_PLEWA</name>
<dbReference type="EMBL" id="JANPWB010000016">
    <property type="protein sequence ID" value="KAJ1081250.1"/>
    <property type="molecule type" value="Genomic_DNA"/>
</dbReference>
<dbReference type="Proteomes" id="UP001066276">
    <property type="component" value="Chromosome 12"/>
</dbReference>
<protein>
    <submittedName>
        <fullName evidence="1">Uncharacterized protein</fullName>
    </submittedName>
</protein>
<comment type="caution">
    <text evidence="1">The sequence shown here is derived from an EMBL/GenBank/DDBJ whole genome shotgun (WGS) entry which is preliminary data.</text>
</comment>
<proteinExistence type="predicted"/>
<organism evidence="1 2">
    <name type="scientific">Pleurodeles waltl</name>
    <name type="common">Iberian ribbed newt</name>
    <dbReference type="NCBI Taxonomy" id="8319"/>
    <lineage>
        <taxon>Eukaryota</taxon>
        <taxon>Metazoa</taxon>
        <taxon>Chordata</taxon>
        <taxon>Craniata</taxon>
        <taxon>Vertebrata</taxon>
        <taxon>Euteleostomi</taxon>
        <taxon>Amphibia</taxon>
        <taxon>Batrachia</taxon>
        <taxon>Caudata</taxon>
        <taxon>Salamandroidea</taxon>
        <taxon>Salamandridae</taxon>
        <taxon>Pleurodelinae</taxon>
        <taxon>Pleurodeles</taxon>
    </lineage>
</organism>
<accession>A0AAV7KSU0</accession>
<dbReference type="AlphaFoldDB" id="A0AAV7KSU0"/>